<evidence type="ECO:0000256" key="2">
    <source>
        <dbReference type="SAM" id="MobiDB-lite"/>
    </source>
</evidence>
<keyword evidence="4" id="KW-1185">Reference proteome</keyword>
<feature type="region of interest" description="Disordered" evidence="2">
    <location>
        <begin position="214"/>
        <end position="239"/>
    </location>
</feature>
<evidence type="ECO:0008006" key="5">
    <source>
        <dbReference type="Google" id="ProtNLM"/>
    </source>
</evidence>
<organism evidence="3 4">
    <name type="scientific">Vitrella brassicaformis (strain CCMP3155)</name>
    <dbReference type="NCBI Taxonomy" id="1169540"/>
    <lineage>
        <taxon>Eukaryota</taxon>
        <taxon>Sar</taxon>
        <taxon>Alveolata</taxon>
        <taxon>Colpodellida</taxon>
        <taxon>Vitrellaceae</taxon>
        <taxon>Vitrella</taxon>
    </lineage>
</organism>
<evidence type="ECO:0000313" key="3">
    <source>
        <dbReference type="EMBL" id="CEL99210.1"/>
    </source>
</evidence>
<keyword evidence="1" id="KW-0175">Coiled coil</keyword>
<protein>
    <recommendedName>
        <fullName evidence="5">J domain-containing protein</fullName>
    </recommendedName>
</protein>
<dbReference type="EMBL" id="CDMY01000275">
    <property type="protein sequence ID" value="CEL99210.1"/>
    <property type="molecule type" value="Genomic_DNA"/>
</dbReference>
<feature type="coiled-coil region" evidence="1">
    <location>
        <begin position="42"/>
        <end position="84"/>
    </location>
</feature>
<evidence type="ECO:0000313" key="4">
    <source>
        <dbReference type="Proteomes" id="UP000041254"/>
    </source>
</evidence>
<dbReference type="InParanoid" id="A0A0G4EPM3"/>
<evidence type="ECO:0000256" key="1">
    <source>
        <dbReference type="SAM" id="Coils"/>
    </source>
</evidence>
<dbReference type="Proteomes" id="UP000041254">
    <property type="component" value="Unassembled WGS sequence"/>
</dbReference>
<proteinExistence type="predicted"/>
<reference evidence="3 4" key="1">
    <citation type="submission" date="2014-11" db="EMBL/GenBank/DDBJ databases">
        <authorList>
            <person name="Zhu J."/>
            <person name="Qi W."/>
            <person name="Song R."/>
        </authorList>
    </citation>
    <scope>NUCLEOTIDE SEQUENCE [LARGE SCALE GENOMIC DNA]</scope>
</reference>
<name>A0A0G4EPM3_VITBC</name>
<feature type="compositionally biased region" description="Polar residues" evidence="2">
    <location>
        <begin position="227"/>
        <end position="239"/>
    </location>
</feature>
<accession>A0A0G4EPM3</accession>
<dbReference type="VEuPathDB" id="CryptoDB:Vbra_2918"/>
<sequence>MQVNHPDKEGDPEVQKRFDIAYGALTKTKAVNEFEFEEGDELAMTVHELRAARQLIKKLTREIRSRLKELDEKLKEDLRRIHEEMAYLVIERAGVQAARKTPRWQFCELTFSKNHPDKGASTEKQKEINGHYAAIMKGHGVDEQELQWEKFDEEMARLRAKAGESAAKLEAFIQASDEEFEASLEEADEYLAYVVIGKAAVQKAIDAYVDLTLPPPKPDSPTQPQSRLLTMNSLRKSTL</sequence>
<dbReference type="AlphaFoldDB" id="A0A0G4EPM3"/>
<gene>
    <name evidence="3" type="ORF">Vbra_2918</name>
</gene>